<dbReference type="PANTHER" id="PTHR28008:SF1">
    <property type="entry name" value="DOMAIN PROTEIN, PUTATIVE (AFU_ORTHOLOGUE AFUA_3G10980)-RELATED"/>
    <property type="match status" value="1"/>
</dbReference>
<dbReference type="NCBIfam" id="NF037970">
    <property type="entry name" value="vanZ_1"/>
    <property type="match status" value="1"/>
</dbReference>
<feature type="domain" description="VanZ-like" evidence="2">
    <location>
        <begin position="80"/>
        <end position="192"/>
    </location>
</feature>
<keyword evidence="1" id="KW-0812">Transmembrane</keyword>
<feature type="transmembrane region" description="Helical" evidence="1">
    <location>
        <begin position="334"/>
        <end position="353"/>
    </location>
</feature>
<dbReference type="Proteomes" id="UP000606193">
    <property type="component" value="Unassembled WGS sequence"/>
</dbReference>
<feature type="domain" description="VanZ-like" evidence="2">
    <location>
        <begin position="213"/>
        <end position="350"/>
    </location>
</feature>
<comment type="caution">
    <text evidence="3">The sequence shown here is derived from an EMBL/GenBank/DDBJ whole genome shotgun (WGS) entry which is preliminary data.</text>
</comment>
<feature type="transmembrane region" description="Helical" evidence="1">
    <location>
        <begin position="119"/>
        <end position="138"/>
    </location>
</feature>
<gene>
    <name evidence="3" type="ORF">H8704_05365</name>
</gene>
<dbReference type="EMBL" id="JACRSX010000004">
    <property type="protein sequence ID" value="MBC8562066.1"/>
    <property type="molecule type" value="Genomic_DNA"/>
</dbReference>
<protein>
    <submittedName>
        <fullName evidence="3">VanZ family protein</fullName>
    </submittedName>
</protein>
<dbReference type="Pfam" id="PF04892">
    <property type="entry name" value="VanZ"/>
    <property type="match status" value="2"/>
</dbReference>
<evidence type="ECO:0000313" key="4">
    <source>
        <dbReference type="Proteomes" id="UP000606193"/>
    </source>
</evidence>
<accession>A0ABR7N0B2</accession>
<dbReference type="InterPro" id="IPR006976">
    <property type="entry name" value="VanZ-like"/>
</dbReference>
<keyword evidence="1" id="KW-1133">Transmembrane helix</keyword>
<proteinExistence type="predicted"/>
<sequence length="361" mass="40966">MNIFQCMMADIAKVVSFVPKAAKTGIVYGIVMLFFCLAAGKLRYRQKKKQPEGMNTDGETETVCRWWPLRQGQWIGSILFVIYFLVLLQTVFFSREPGSRWGTQLQFLGTWGTTMQDHAWVLENILLFLPFGILLPVCLPGRGHWLTVPAGILCSACIEYIQLRTGRGYCQLDDVVMNGLGALAGWLIWWLIRLFCMGVRLFWHQTFIRKRVFLVAAVLWMVVIFLFSSQPADESTQTSLRVERVICALMIPDYNMKTPEEQTALAERIEFPVRKGAHMTEYAILAVLLLGILAGEYMEGCIVIWSVILAALYASTDEFHQLFVPGRSGQFRDVLIDSCGAAAGTLIVYALWWRGSRGHRK</sequence>
<name>A0ABR7N0B2_9FIRM</name>
<feature type="transmembrane region" description="Helical" evidence="1">
    <location>
        <begin position="25"/>
        <end position="44"/>
    </location>
</feature>
<dbReference type="RefSeq" id="WP_249297605.1">
    <property type="nucleotide sequence ID" value="NZ_JACRSX010000004.1"/>
</dbReference>
<feature type="transmembrane region" description="Helical" evidence="1">
    <location>
        <begin position="183"/>
        <end position="203"/>
    </location>
</feature>
<evidence type="ECO:0000259" key="2">
    <source>
        <dbReference type="Pfam" id="PF04892"/>
    </source>
</evidence>
<organism evidence="3 4">
    <name type="scientific">Jutongia huaianensis</name>
    <dbReference type="NCBI Taxonomy" id="2763668"/>
    <lineage>
        <taxon>Bacteria</taxon>
        <taxon>Bacillati</taxon>
        <taxon>Bacillota</taxon>
        <taxon>Clostridia</taxon>
        <taxon>Lachnospirales</taxon>
        <taxon>Lachnospiraceae</taxon>
        <taxon>Jutongia</taxon>
    </lineage>
</organism>
<keyword evidence="1" id="KW-0472">Membrane</keyword>
<feature type="transmembrane region" description="Helical" evidence="1">
    <location>
        <begin position="282"/>
        <end position="313"/>
    </location>
</feature>
<evidence type="ECO:0000313" key="3">
    <source>
        <dbReference type="EMBL" id="MBC8562066.1"/>
    </source>
</evidence>
<dbReference type="PANTHER" id="PTHR28008">
    <property type="entry name" value="DOMAIN PROTEIN, PUTATIVE (AFU_ORTHOLOGUE AFUA_3G10980)-RELATED"/>
    <property type="match status" value="1"/>
</dbReference>
<feature type="transmembrane region" description="Helical" evidence="1">
    <location>
        <begin position="212"/>
        <end position="229"/>
    </location>
</feature>
<feature type="transmembrane region" description="Helical" evidence="1">
    <location>
        <begin position="74"/>
        <end position="93"/>
    </location>
</feature>
<evidence type="ECO:0000256" key="1">
    <source>
        <dbReference type="SAM" id="Phobius"/>
    </source>
</evidence>
<keyword evidence="4" id="KW-1185">Reference proteome</keyword>
<reference evidence="3 4" key="1">
    <citation type="submission" date="2020-08" db="EMBL/GenBank/DDBJ databases">
        <title>Genome public.</title>
        <authorList>
            <person name="Liu C."/>
            <person name="Sun Q."/>
        </authorList>
    </citation>
    <scope>NUCLEOTIDE SEQUENCE [LARGE SCALE GENOMIC DNA]</scope>
    <source>
        <strain evidence="3 4">NSJ-37</strain>
    </source>
</reference>